<dbReference type="GO" id="GO:0005829">
    <property type="term" value="C:cytosol"/>
    <property type="evidence" value="ECO:0007669"/>
    <property type="project" value="TreeGrafter"/>
</dbReference>
<dbReference type="GO" id="GO:0004807">
    <property type="term" value="F:triose-phosphate isomerase activity"/>
    <property type="evidence" value="ECO:0007669"/>
    <property type="project" value="UniProtKB-UniRule"/>
</dbReference>
<comment type="pathway">
    <text evidence="1 9 10">Carbohydrate degradation; glycolysis; D-glyceraldehyde 3-phosphate from glycerone phosphate: step 1/1.</text>
</comment>
<evidence type="ECO:0000256" key="9">
    <source>
        <dbReference type="HAMAP-Rule" id="MF_00147"/>
    </source>
</evidence>
<dbReference type="GO" id="GO:0046166">
    <property type="term" value="P:glyceraldehyde-3-phosphate biosynthetic process"/>
    <property type="evidence" value="ECO:0007669"/>
    <property type="project" value="TreeGrafter"/>
</dbReference>
<dbReference type="InterPro" id="IPR035990">
    <property type="entry name" value="TIM_sf"/>
</dbReference>
<comment type="subcellular location">
    <subcellularLocation>
        <location evidence="9 10">Cytoplasm</location>
    </subcellularLocation>
</comment>
<dbReference type="UniPathway" id="UPA00109">
    <property type="reaction ID" value="UER00189"/>
</dbReference>
<evidence type="ECO:0000256" key="4">
    <source>
        <dbReference type="ARBA" id="ARBA00019397"/>
    </source>
</evidence>
<dbReference type="NCBIfam" id="TIGR00419">
    <property type="entry name" value="tim"/>
    <property type="match status" value="1"/>
</dbReference>
<dbReference type="EC" id="5.3.1.1" evidence="3 9"/>
<dbReference type="InterPro" id="IPR022896">
    <property type="entry name" value="TrioseP_Isoase_bac/euk"/>
</dbReference>
<feature type="active site" description="Electrophile" evidence="9">
    <location>
        <position position="95"/>
    </location>
</feature>
<dbReference type="GO" id="GO:0006096">
    <property type="term" value="P:glycolytic process"/>
    <property type="evidence" value="ECO:0007669"/>
    <property type="project" value="UniProtKB-UniRule"/>
</dbReference>
<comment type="similarity">
    <text evidence="2 9 10">Belongs to the triosephosphate isomerase family.</text>
</comment>
<keyword evidence="6 9" id="KW-0963">Cytoplasm</keyword>
<protein>
    <recommendedName>
        <fullName evidence="4 9">Triosephosphate isomerase</fullName>
        <shortName evidence="9">TIM</shortName>
        <shortName evidence="9">TPI</shortName>
        <ecNumber evidence="3 9">5.3.1.1</ecNumber>
    </recommendedName>
    <alternativeName>
        <fullName evidence="9">Triose-phosphate isomerase</fullName>
    </alternativeName>
</protein>
<dbReference type="PROSITE" id="PS00171">
    <property type="entry name" value="TIM_1"/>
    <property type="match status" value="1"/>
</dbReference>
<comment type="pathway">
    <text evidence="9 10">Carbohydrate biosynthesis; gluconeogenesis.</text>
</comment>
<accession>A0A4P6UUC7</accession>
<gene>
    <name evidence="9" type="primary">tpiA</name>
    <name evidence="11" type="ORF">DKZ56_13595</name>
</gene>
<dbReference type="GO" id="GO:0006094">
    <property type="term" value="P:gluconeogenesis"/>
    <property type="evidence" value="ECO:0007669"/>
    <property type="project" value="UniProtKB-UniRule"/>
</dbReference>
<keyword evidence="7 9" id="KW-0324">Glycolysis</keyword>
<evidence type="ECO:0000313" key="11">
    <source>
        <dbReference type="EMBL" id="QBK26784.1"/>
    </source>
</evidence>
<feature type="binding site" evidence="9">
    <location>
        <position position="213"/>
    </location>
    <ligand>
        <name>substrate</name>
    </ligand>
</feature>
<proteinExistence type="inferred from homology"/>
<dbReference type="InterPro" id="IPR020861">
    <property type="entry name" value="Triosephosphate_isomerase_AS"/>
</dbReference>
<organism evidence="11 12">
    <name type="scientific">Ureibacillus thermophilus</name>
    <dbReference type="NCBI Taxonomy" id="367743"/>
    <lineage>
        <taxon>Bacteria</taxon>
        <taxon>Bacillati</taxon>
        <taxon>Bacillota</taxon>
        <taxon>Bacilli</taxon>
        <taxon>Bacillales</taxon>
        <taxon>Caryophanaceae</taxon>
        <taxon>Ureibacillus</taxon>
    </lineage>
</organism>
<dbReference type="SUPFAM" id="SSF51351">
    <property type="entry name" value="Triosephosphate isomerase (TIM)"/>
    <property type="match status" value="1"/>
</dbReference>
<evidence type="ECO:0000256" key="7">
    <source>
        <dbReference type="ARBA" id="ARBA00023152"/>
    </source>
</evidence>
<evidence type="ECO:0000256" key="8">
    <source>
        <dbReference type="ARBA" id="ARBA00023235"/>
    </source>
</evidence>
<dbReference type="Proteomes" id="UP000291151">
    <property type="component" value="Chromosome"/>
</dbReference>
<feature type="binding site" evidence="9">
    <location>
        <position position="173"/>
    </location>
    <ligand>
        <name>substrate</name>
    </ligand>
</feature>
<evidence type="ECO:0000256" key="2">
    <source>
        <dbReference type="ARBA" id="ARBA00007422"/>
    </source>
</evidence>
<reference evidence="11 12" key="1">
    <citation type="submission" date="2019-02" db="EMBL/GenBank/DDBJ databases">
        <title>Ureibacillus thermophilus.</title>
        <authorList>
            <person name="Sunny J.S."/>
            <person name="Natarajan A."/>
            <person name="Saleena L.M."/>
        </authorList>
    </citation>
    <scope>NUCLEOTIDE SEQUENCE [LARGE SCALE GENOMIC DNA]</scope>
    <source>
        <strain evidence="11 12">LM102</strain>
    </source>
</reference>
<keyword evidence="12" id="KW-1185">Reference proteome</keyword>
<comment type="catalytic activity">
    <reaction evidence="9 10">
        <text>D-glyceraldehyde 3-phosphate = dihydroxyacetone phosphate</text>
        <dbReference type="Rhea" id="RHEA:18585"/>
        <dbReference type="ChEBI" id="CHEBI:57642"/>
        <dbReference type="ChEBI" id="CHEBI:59776"/>
        <dbReference type="EC" id="5.3.1.1"/>
    </reaction>
</comment>
<dbReference type="PROSITE" id="PS51440">
    <property type="entry name" value="TIM_2"/>
    <property type="match status" value="1"/>
</dbReference>
<name>A0A4P6UUC7_9BACL</name>
<evidence type="ECO:0000256" key="10">
    <source>
        <dbReference type="RuleBase" id="RU363013"/>
    </source>
</evidence>
<dbReference type="RefSeq" id="WP_208650470.1">
    <property type="nucleotide sequence ID" value="NZ_CP036528.1"/>
</dbReference>
<evidence type="ECO:0000256" key="5">
    <source>
        <dbReference type="ARBA" id="ARBA00022432"/>
    </source>
</evidence>
<dbReference type="Pfam" id="PF00121">
    <property type="entry name" value="TIM"/>
    <property type="match status" value="1"/>
</dbReference>
<sequence>MRKPIIAANWKMYKTFDEAVEFVEAIKDKIPPVEKVDAVVCAPALYLPTLVDIAKETDLAIGAQNMHYEEEGAFTGEISPKQLEAIQVDYVIIGHSERREYFNETDEAVNKKVKAALSHGIVPIVCCGETLEEREAGQTEEKVANQVKKALAGLTEEEVQHIVIAYEPIWAIGTGKTATSDDANAVCGHIRKVVEELYGKAAAENIRIQYGGSVKPENIEDLLSKEQIDGALVGGASLQVESYLKLLEAGANA</sequence>
<dbReference type="CDD" id="cd00311">
    <property type="entry name" value="TIM"/>
    <property type="match status" value="1"/>
</dbReference>
<dbReference type="EMBL" id="CP036528">
    <property type="protein sequence ID" value="QBK26784.1"/>
    <property type="molecule type" value="Genomic_DNA"/>
</dbReference>
<dbReference type="UniPathway" id="UPA00138"/>
<dbReference type="InterPro" id="IPR013785">
    <property type="entry name" value="Aldolase_TIM"/>
</dbReference>
<dbReference type="AlphaFoldDB" id="A0A4P6UUC7"/>
<evidence type="ECO:0000256" key="3">
    <source>
        <dbReference type="ARBA" id="ARBA00011940"/>
    </source>
</evidence>
<comment type="subunit">
    <text evidence="9 10">Homodimer.</text>
</comment>
<feature type="active site" description="Proton acceptor" evidence="9">
    <location>
        <position position="167"/>
    </location>
</feature>
<feature type="binding site" evidence="9">
    <location>
        <begin position="9"/>
        <end position="11"/>
    </location>
    <ligand>
        <name>substrate</name>
    </ligand>
</feature>
<keyword evidence="8 9" id="KW-0413">Isomerase</keyword>
<dbReference type="Gene3D" id="3.20.20.70">
    <property type="entry name" value="Aldolase class I"/>
    <property type="match status" value="1"/>
</dbReference>
<dbReference type="PANTHER" id="PTHR21139:SF42">
    <property type="entry name" value="TRIOSEPHOSPHATE ISOMERASE"/>
    <property type="match status" value="1"/>
</dbReference>
<feature type="binding site" evidence="9">
    <location>
        <begin position="234"/>
        <end position="235"/>
    </location>
    <ligand>
        <name>substrate</name>
    </ligand>
</feature>
<dbReference type="PANTHER" id="PTHR21139">
    <property type="entry name" value="TRIOSEPHOSPHATE ISOMERASE"/>
    <property type="match status" value="1"/>
</dbReference>
<dbReference type="FunFam" id="3.20.20.70:FF:000016">
    <property type="entry name" value="Triosephosphate isomerase"/>
    <property type="match status" value="1"/>
</dbReference>
<keyword evidence="5 9" id="KW-0312">Gluconeogenesis</keyword>
<evidence type="ECO:0000313" key="12">
    <source>
        <dbReference type="Proteomes" id="UP000291151"/>
    </source>
</evidence>
<evidence type="ECO:0000256" key="6">
    <source>
        <dbReference type="ARBA" id="ARBA00022490"/>
    </source>
</evidence>
<dbReference type="KEGG" id="uth:DKZ56_13595"/>
<evidence type="ECO:0000256" key="1">
    <source>
        <dbReference type="ARBA" id="ARBA00004680"/>
    </source>
</evidence>
<dbReference type="InterPro" id="IPR000652">
    <property type="entry name" value="Triosephosphate_isomerase"/>
</dbReference>
<dbReference type="HAMAP" id="MF_00147_B">
    <property type="entry name" value="TIM_B"/>
    <property type="match status" value="1"/>
</dbReference>
<dbReference type="GO" id="GO:0019563">
    <property type="term" value="P:glycerol catabolic process"/>
    <property type="evidence" value="ECO:0007669"/>
    <property type="project" value="TreeGrafter"/>
</dbReference>
<comment type="function">
    <text evidence="9">Involved in the gluconeogenesis. Catalyzes stereospecifically the conversion of dihydroxyacetone phosphate (DHAP) to D-glyceraldehyde-3-phosphate (G3P).</text>
</comment>